<feature type="compositionally biased region" description="Basic and acidic residues" evidence="1">
    <location>
        <begin position="1"/>
        <end position="10"/>
    </location>
</feature>
<dbReference type="EMBL" id="CP165727">
    <property type="protein sequence ID" value="XDV62566.1"/>
    <property type="molecule type" value="Genomic_DNA"/>
</dbReference>
<protein>
    <recommendedName>
        <fullName evidence="3">Beta-lactamase-related domain-containing protein</fullName>
    </recommendedName>
</protein>
<sequence>MTLQSDHADAAEPADTAARADVADAVMPTDGAERAGGGRGAATAGAGRVADAVCGADLADPVGAVCVAERVRDVVQGADPDAVWAFGGPGGVHGGTAGDGSALDVGGLVPVLALWPVIGSLVAENELRLHTPLAAYGVEAEPGVTTHHLLSHSTGPVAHAALTRLAEHLTGSPLAELAATRIWHPLGMTGTRFADGTLRAPLADLGRFLVHLVSSVDHPVSRAWITESLRIRTGELTPSRGLLWHPSRHGTWSYGEAPAVWVSPRLHRWAILLPTHPPGPLRQTFRDAAFAPTPSP</sequence>
<evidence type="ECO:0000313" key="2">
    <source>
        <dbReference type="EMBL" id="XDV62566.1"/>
    </source>
</evidence>
<dbReference type="SUPFAM" id="SSF56601">
    <property type="entry name" value="beta-lactamase/transpeptidase-like"/>
    <property type="match status" value="1"/>
</dbReference>
<organism evidence="2">
    <name type="scientific">Streptomyces sp. R33</name>
    <dbReference type="NCBI Taxonomy" id="3238629"/>
    <lineage>
        <taxon>Bacteria</taxon>
        <taxon>Bacillati</taxon>
        <taxon>Actinomycetota</taxon>
        <taxon>Actinomycetes</taxon>
        <taxon>Kitasatosporales</taxon>
        <taxon>Streptomycetaceae</taxon>
        <taxon>Streptomyces</taxon>
    </lineage>
</organism>
<feature type="compositionally biased region" description="Low complexity" evidence="1">
    <location>
        <begin position="11"/>
        <end position="25"/>
    </location>
</feature>
<dbReference type="RefSeq" id="WP_369777091.1">
    <property type="nucleotide sequence ID" value="NZ_CP165727.1"/>
</dbReference>
<name>A0AB39XYH7_9ACTN</name>
<reference evidence="2" key="1">
    <citation type="submission" date="2024-08" db="EMBL/GenBank/DDBJ databases">
        <authorList>
            <person name="Yu S.T."/>
        </authorList>
    </citation>
    <scope>NUCLEOTIDE SEQUENCE</scope>
    <source>
        <strain evidence="2">R33</strain>
    </source>
</reference>
<gene>
    <name evidence="2" type="ORF">AB5J51_06265</name>
</gene>
<dbReference type="Gene3D" id="3.40.710.10">
    <property type="entry name" value="DD-peptidase/beta-lactamase superfamily"/>
    <property type="match status" value="1"/>
</dbReference>
<feature type="region of interest" description="Disordered" evidence="1">
    <location>
        <begin position="1"/>
        <end position="41"/>
    </location>
</feature>
<dbReference type="InterPro" id="IPR012338">
    <property type="entry name" value="Beta-lactam/transpept-like"/>
</dbReference>
<accession>A0AB39XYH7</accession>
<proteinExistence type="predicted"/>
<dbReference type="AlphaFoldDB" id="A0AB39XYH7"/>
<evidence type="ECO:0008006" key="3">
    <source>
        <dbReference type="Google" id="ProtNLM"/>
    </source>
</evidence>
<evidence type="ECO:0000256" key="1">
    <source>
        <dbReference type="SAM" id="MobiDB-lite"/>
    </source>
</evidence>